<dbReference type="InterPro" id="IPR036163">
    <property type="entry name" value="HMA_dom_sf"/>
</dbReference>
<dbReference type="InterPro" id="IPR023299">
    <property type="entry name" value="ATPase_P-typ_cyto_dom_N"/>
</dbReference>
<dbReference type="SFLD" id="SFLDF00027">
    <property type="entry name" value="p-type_atpase"/>
    <property type="match status" value="1"/>
</dbReference>
<evidence type="ECO:0000256" key="5">
    <source>
        <dbReference type="ARBA" id="ARBA00022840"/>
    </source>
</evidence>
<dbReference type="PANTHER" id="PTHR24093:SF513">
    <property type="entry name" value="CATION-TRANSPORTING ATPASE I-RELATED"/>
    <property type="match status" value="1"/>
</dbReference>
<dbReference type="Pfam" id="PF00122">
    <property type="entry name" value="E1-E2_ATPase"/>
    <property type="match status" value="1"/>
</dbReference>
<dbReference type="Gene3D" id="1.20.1110.10">
    <property type="entry name" value="Calcium-transporting ATPase, transmembrane domain"/>
    <property type="match status" value="1"/>
</dbReference>
<evidence type="ECO:0000256" key="4">
    <source>
        <dbReference type="ARBA" id="ARBA00022741"/>
    </source>
</evidence>
<dbReference type="Gene3D" id="3.30.70.100">
    <property type="match status" value="1"/>
</dbReference>
<keyword evidence="5" id="KW-0067">ATP-binding</keyword>
<evidence type="ECO:0000256" key="11">
    <source>
        <dbReference type="SAM" id="MobiDB-lite"/>
    </source>
</evidence>
<gene>
    <name evidence="15" type="ORF">GCM10009546_51510</name>
</gene>
<comment type="catalytic activity">
    <reaction evidence="10">
        <text>ATP + H2O = ADP + phosphate + H(+)</text>
        <dbReference type="Rhea" id="RHEA:13065"/>
        <dbReference type="ChEBI" id="CHEBI:15377"/>
        <dbReference type="ChEBI" id="CHEBI:15378"/>
        <dbReference type="ChEBI" id="CHEBI:30616"/>
        <dbReference type="ChEBI" id="CHEBI:43474"/>
        <dbReference type="ChEBI" id="CHEBI:456216"/>
    </reaction>
</comment>
<evidence type="ECO:0000256" key="12">
    <source>
        <dbReference type="SAM" id="Phobius"/>
    </source>
</evidence>
<dbReference type="Pfam" id="PF00689">
    <property type="entry name" value="Cation_ATPase_C"/>
    <property type="match status" value="1"/>
</dbReference>
<dbReference type="Proteomes" id="UP001501427">
    <property type="component" value="Unassembled WGS sequence"/>
</dbReference>
<dbReference type="SUPFAM" id="SSF56784">
    <property type="entry name" value="HAD-like"/>
    <property type="match status" value="1"/>
</dbReference>
<keyword evidence="4" id="KW-0547">Nucleotide-binding</keyword>
<evidence type="ECO:0000256" key="8">
    <source>
        <dbReference type="ARBA" id="ARBA00022989"/>
    </source>
</evidence>
<comment type="caution">
    <text evidence="15">The sequence shown here is derived from an EMBL/GenBank/DDBJ whole genome shotgun (WGS) entry which is preliminary data.</text>
</comment>
<sequence length="1548" mass="159504">MREPTPIPGWTSRDLPIAPAHLGERRGIPVTACLPCVFAGSPAFVSGAGPLAEPRQGELAVGIPGASLVRAVAHAPVTLVDAGARRVSEGAGALATLAGGRPRRRVWIGEGRAHIQVNGLSGAGGRHRRYVDALTGALRRLDGVNWAEVNAVTGHVLVAFAEAEVGLDALIETVRDVEEAHSAARPDAQAAQKGVHAAPPDDEMAWAAAMSALVADCAGAVGAVAGRLLVLPPIPSPVRAAVSVADAAPHVRRMLDRSLGGMRTDALLGTANAVLQGAGQGIAPLATDAVHRVFQLYEVAARRDAWRRREPDLAAGPQPQECGAPRRRPCPLPDGPVERAANRTELGHLLGGAGVFAATRDMSAAAELLLATMPKAAQNGRDAFASVLAHDLARRGVVVLEPGAVRRLDRVSAVVIDSAVLCSGELRMLSATGERLDDTDVWRTAGALIAGRAAGDRRLVKVSGTPAGPEGMTLDLLDERDRLCGQVLVGCALDPTAEGLLAAAHQAADVVVLTEHASTRELVAWGDDSPVTVDDLADSVRALQQEGHGVLVISRGQDRALDAADVGVSVLCEGGSVDWRADLVCGPELADAWRVLAAVRPARRASERAAELSLSASALGALLIAGGRPRRRGLAGWRELPPVHMAGMIAMLTNAVSARRLDHRPPPPPVVRDAWHARTAEEAYRRLSRVPSAGPAAESSRPAGAGARLAAAVRQELDDPLTPVLALGAAASAVVGSSVDALLVTGVMTGNALIGGAQRMRAERVLGDLLLGQQVSARRLRAAPDAADSEAFARLRSADVEKVSAGDLRVGEMVLLRSEDVVPADARLLWAESLEVDEATLTGESVPVGKDVEPAPGADPSDRHCMVYEGTTVVAGEAVALVVATADATEAGRAAALAGAMDASSSMQARLAELTHEALPATVLGGAAVTTLGMLRGLSLRRALGSGVAVAVAAVPEGLPLVATLSQLAAARRLSGLGVLVRSTRALEALGRVDTLCFDKTGTLTEGRLRLVAAAGPARPLSLTGAAGQRILRTAVRASPPPRGTKAPHATDRAVLDRAADLPPDDRWSLDEELPFEATRGFSASLGHDGDRTVLAVKGAPEVLLGRCALIHAPRSSADADEPLTPARRRAAAATVRRLAGQGLRVLAVAERPVPDPAAFQGELADHVEDLTLLGFIGIADPPRPTAEDAVRRLNDAGVRTTMITGDHPATAAAVAARLAIPGAGRVVTGAELDAMSAGERLRAVQRAAVFARVSPAQKVRIVKDLRRAGRVVAMTGDGVNDAAAIRRADVGIAVAGRGSGAARSAADLVLTAPDTALILEALREGRALWHSVRDAAAILVGGNAGEVAFTILGTALSGNAPLSTRQLLVVNMLTDMLPALAVALTPPTPPPTTADQQDADQREGEQRGADELGAAPSRGFTGEDMRRVLWVRGTATAAAALVSWQTGRLTRLVPGGRRRASTMALASLVGAQLGQTLIARWRSPLVIATCVVSAAALFAVVELPVLSHFFGCTPLGPGAWAIVVASAVAATLGAALAPRLLPPAATG</sequence>
<dbReference type="SUPFAM" id="SSF55008">
    <property type="entry name" value="HMA, heavy metal-associated domain"/>
    <property type="match status" value="1"/>
</dbReference>
<evidence type="ECO:0000313" key="15">
    <source>
        <dbReference type="EMBL" id="GAA0582830.1"/>
    </source>
</evidence>
<dbReference type="Gene3D" id="3.40.50.1000">
    <property type="entry name" value="HAD superfamily/HAD-like"/>
    <property type="match status" value="1"/>
</dbReference>
<evidence type="ECO:0000256" key="3">
    <source>
        <dbReference type="ARBA" id="ARBA00022723"/>
    </source>
</evidence>
<dbReference type="InterPro" id="IPR044492">
    <property type="entry name" value="P_typ_ATPase_HD_dom"/>
</dbReference>
<dbReference type="PANTHER" id="PTHR24093">
    <property type="entry name" value="CATION TRANSPORTING ATPASE"/>
    <property type="match status" value="1"/>
</dbReference>
<dbReference type="PRINTS" id="PR00120">
    <property type="entry name" value="HATPASE"/>
</dbReference>
<evidence type="ECO:0000256" key="2">
    <source>
        <dbReference type="ARBA" id="ARBA00022692"/>
    </source>
</evidence>
<feature type="compositionally biased region" description="Basic and acidic residues" evidence="11">
    <location>
        <begin position="1400"/>
        <end position="1411"/>
    </location>
</feature>
<dbReference type="InterPro" id="IPR023298">
    <property type="entry name" value="ATPase_P-typ_TM_dom_sf"/>
</dbReference>
<dbReference type="InterPro" id="IPR001757">
    <property type="entry name" value="P_typ_ATPase"/>
</dbReference>
<keyword evidence="16" id="KW-1185">Reference proteome</keyword>
<dbReference type="Gene3D" id="3.40.1110.10">
    <property type="entry name" value="Calcium-transporting ATPase, cytoplasmic domain N"/>
    <property type="match status" value="1"/>
</dbReference>
<protein>
    <submittedName>
        <fullName evidence="15">Cation-translocating P-type ATPase</fullName>
    </submittedName>
</protein>
<evidence type="ECO:0000256" key="6">
    <source>
        <dbReference type="ARBA" id="ARBA00022842"/>
    </source>
</evidence>
<feature type="transmembrane region" description="Helical" evidence="12">
    <location>
        <begin position="1486"/>
        <end position="1507"/>
    </location>
</feature>
<dbReference type="InterPro" id="IPR006068">
    <property type="entry name" value="ATPase_P-typ_cation-transptr_C"/>
</dbReference>
<keyword evidence="8 12" id="KW-1133">Transmembrane helix</keyword>
<reference evidence="15 16" key="1">
    <citation type="journal article" date="2019" name="Int. J. Syst. Evol. Microbiol.">
        <title>The Global Catalogue of Microorganisms (GCM) 10K type strain sequencing project: providing services to taxonomists for standard genome sequencing and annotation.</title>
        <authorList>
            <consortium name="The Broad Institute Genomics Platform"/>
            <consortium name="The Broad Institute Genome Sequencing Center for Infectious Disease"/>
            <person name="Wu L."/>
            <person name="Ma J."/>
        </authorList>
    </citation>
    <scope>NUCLEOTIDE SEQUENCE [LARGE SCALE GENOMIC DNA]</scope>
    <source>
        <strain evidence="15 16">JCM 10667</strain>
    </source>
</reference>
<dbReference type="InterPro" id="IPR036412">
    <property type="entry name" value="HAD-like_sf"/>
</dbReference>
<dbReference type="InterPro" id="IPR018303">
    <property type="entry name" value="ATPase_P-typ_P_site"/>
</dbReference>
<evidence type="ECO:0000256" key="10">
    <source>
        <dbReference type="ARBA" id="ARBA00049360"/>
    </source>
</evidence>
<feature type="domain" description="Cation-transporting P-type ATPase C-terminal" evidence="14">
    <location>
        <begin position="1421"/>
        <end position="1533"/>
    </location>
</feature>
<keyword evidence="7" id="KW-1278">Translocase</keyword>
<organism evidence="15 16">
    <name type="scientific">Actinomadura livida</name>
    <dbReference type="NCBI Taxonomy" id="79909"/>
    <lineage>
        <taxon>Bacteria</taxon>
        <taxon>Bacillati</taxon>
        <taxon>Actinomycetota</taxon>
        <taxon>Actinomycetes</taxon>
        <taxon>Streptosporangiales</taxon>
        <taxon>Thermomonosporaceae</taxon>
        <taxon>Actinomadura</taxon>
    </lineage>
</organism>
<evidence type="ECO:0000256" key="7">
    <source>
        <dbReference type="ARBA" id="ARBA00022967"/>
    </source>
</evidence>
<evidence type="ECO:0000313" key="16">
    <source>
        <dbReference type="Proteomes" id="UP001501427"/>
    </source>
</evidence>
<accession>A0ABN1F5R9</accession>
<dbReference type="InterPro" id="IPR023214">
    <property type="entry name" value="HAD_sf"/>
</dbReference>
<dbReference type="EMBL" id="BAAAHD010000056">
    <property type="protein sequence ID" value="GAA0582830.1"/>
    <property type="molecule type" value="Genomic_DNA"/>
</dbReference>
<dbReference type="SFLD" id="SFLDG00002">
    <property type="entry name" value="C1.7:_P-type_atpase_like"/>
    <property type="match status" value="1"/>
</dbReference>
<feature type="transmembrane region" description="Helical" evidence="12">
    <location>
        <begin position="1519"/>
        <end position="1542"/>
    </location>
</feature>
<evidence type="ECO:0000256" key="1">
    <source>
        <dbReference type="ARBA" id="ARBA00004651"/>
    </source>
</evidence>
<feature type="region of interest" description="Disordered" evidence="11">
    <location>
        <begin position="310"/>
        <end position="334"/>
    </location>
</feature>
<dbReference type="SFLD" id="SFLDS00003">
    <property type="entry name" value="Haloacid_Dehalogenase"/>
    <property type="match status" value="1"/>
</dbReference>
<dbReference type="Pfam" id="PF13246">
    <property type="entry name" value="Cation_ATPase"/>
    <property type="match status" value="1"/>
</dbReference>
<dbReference type="SUPFAM" id="SSF81653">
    <property type="entry name" value="Calcium ATPase, transduction domain A"/>
    <property type="match status" value="1"/>
</dbReference>
<keyword evidence="3" id="KW-0479">Metal-binding</keyword>
<proteinExistence type="predicted"/>
<evidence type="ECO:0000259" key="13">
    <source>
        <dbReference type="Pfam" id="PF00122"/>
    </source>
</evidence>
<dbReference type="PRINTS" id="PR00119">
    <property type="entry name" value="CATATPASE"/>
</dbReference>
<evidence type="ECO:0000256" key="9">
    <source>
        <dbReference type="ARBA" id="ARBA00023136"/>
    </source>
</evidence>
<feature type="domain" description="P-type ATPase A" evidence="13">
    <location>
        <begin position="794"/>
        <end position="897"/>
    </location>
</feature>
<feature type="region of interest" description="Disordered" evidence="11">
    <location>
        <begin position="1383"/>
        <end position="1419"/>
    </location>
</feature>
<dbReference type="Gene3D" id="2.70.150.10">
    <property type="entry name" value="Calcium-transporting ATPase, cytoplasmic transduction domain A"/>
    <property type="match status" value="1"/>
</dbReference>
<dbReference type="PROSITE" id="PS00154">
    <property type="entry name" value="ATPASE_E1_E2"/>
    <property type="match status" value="1"/>
</dbReference>
<dbReference type="InterPro" id="IPR059000">
    <property type="entry name" value="ATPase_P-type_domA"/>
</dbReference>
<dbReference type="SUPFAM" id="SSF81665">
    <property type="entry name" value="Calcium ATPase, transmembrane domain M"/>
    <property type="match status" value="1"/>
</dbReference>
<keyword evidence="9 12" id="KW-0472">Membrane</keyword>
<name>A0ABN1F5R9_9ACTN</name>
<keyword evidence="6" id="KW-0460">Magnesium</keyword>
<evidence type="ECO:0000259" key="14">
    <source>
        <dbReference type="Pfam" id="PF00689"/>
    </source>
</evidence>
<comment type="subcellular location">
    <subcellularLocation>
        <location evidence="1">Cell membrane</location>
        <topology evidence="1">Multi-pass membrane protein</topology>
    </subcellularLocation>
</comment>
<dbReference type="NCBIfam" id="TIGR01494">
    <property type="entry name" value="ATPase_P-type"/>
    <property type="match status" value="2"/>
</dbReference>
<keyword evidence="2 12" id="KW-0812">Transmembrane</keyword>
<dbReference type="InterPro" id="IPR008250">
    <property type="entry name" value="ATPase_P-typ_transduc_dom_A_sf"/>
</dbReference>